<dbReference type="OrthoDB" id="4310037at2"/>
<keyword evidence="1" id="KW-1133">Transmembrane helix</keyword>
<sequence>MSGQTAAVELAISELRRGLEVGMANVEGQIALLHQLQDHHERRVDEHARLLDELGERITAAERDQVTRGQLETRFRHTVALLGLIVTAASVVATTVLAVLT</sequence>
<evidence type="ECO:0000313" key="3">
    <source>
        <dbReference type="Proteomes" id="UP000256661"/>
    </source>
</evidence>
<feature type="transmembrane region" description="Helical" evidence="1">
    <location>
        <begin position="78"/>
        <end position="100"/>
    </location>
</feature>
<gene>
    <name evidence="2" type="ORF">DFJ69_0696</name>
</gene>
<dbReference type="AlphaFoldDB" id="A0A3D9SLP3"/>
<dbReference type="Proteomes" id="UP000256661">
    <property type="component" value="Unassembled WGS sequence"/>
</dbReference>
<comment type="caution">
    <text evidence="2">The sequence shown here is derived from an EMBL/GenBank/DDBJ whole genome shotgun (WGS) entry which is preliminary data.</text>
</comment>
<dbReference type="EMBL" id="QTTT01000001">
    <property type="protein sequence ID" value="REE95310.1"/>
    <property type="molecule type" value="Genomic_DNA"/>
</dbReference>
<organism evidence="2 3">
    <name type="scientific">Thermomonospora umbrina</name>
    <dbReference type="NCBI Taxonomy" id="111806"/>
    <lineage>
        <taxon>Bacteria</taxon>
        <taxon>Bacillati</taxon>
        <taxon>Actinomycetota</taxon>
        <taxon>Actinomycetes</taxon>
        <taxon>Streptosporangiales</taxon>
        <taxon>Thermomonosporaceae</taxon>
        <taxon>Thermomonospora</taxon>
    </lineage>
</organism>
<name>A0A3D9SLP3_9ACTN</name>
<proteinExistence type="predicted"/>
<dbReference type="RefSeq" id="WP_116021132.1">
    <property type="nucleotide sequence ID" value="NZ_QTTT01000001.1"/>
</dbReference>
<accession>A0A3D9SLP3</accession>
<keyword evidence="1" id="KW-0812">Transmembrane</keyword>
<keyword evidence="1" id="KW-0472">Membrane</keyword>
<evidence type="ECO:0000256" key="1">
    <source>
        <dbReference type="SAM" id="Phobius"/>
    </source>
</evidence>
<keyword evidence="3" id="KW-1185">Reference proteome</keyword>
<protein>
    <submittedName>
        <fullName evidence="2">Uncharacterized protein</fullName>
    </submittedName>
</protein>
<evidence type="ECO:0000313" key="2">
    <source>
        <dbReference type="EMBL" id="REE95310.1"/>
    </source>
</evidence>
<reference evidence="2 3" key="1">
    <citation type="submission" date="2018-08" db="EMBL/GenBank/DDBJ databases">
        <title>Sequencing the genomes of 1000 actinobacteria strains.</title>
        <authorList>
            <person name="Klenk H.-P."/>
        </authorList>
    </citation>
    <scope>NUCLEOTIDE SEQUENCE [LARGE SCALE GENOMIC DNA]</scope>
    <source>
        <strain evidence="2 3">DSM 43927</strain>
    </source>
</reference>